<dbReference type="SUPFAM" id="SSF50630">
    <property type="entry name" value="Acid proteases"/>
    <property type="match status" value="1"/>
</dbReference>
<comment type="caution">
    <text evidence="3">The sequence shown here is derived from an EMBL/GenBank/DDBJ whole genome shotgun (WGS) entry which is preliminary data.</text>
</comment>
<keyword evidence="1" id="KW-0645">Protease</keyword>
<dbReference type="AlphaFoldDB" id="A0A8H6Z441"/>
<organism evidence="3 4">
    <name type="scientific">Mycena venus</name>
    <dbReference type="NCBI Taxonomy" id="2733690"/>
    <lineage>
        <taxon>Eukaryota</taxon>
        <taxon>Fungi</taxon>
        <taxon>Dikarya</taxon>
        <taxon>Basidiomycota</taxon>
        <taxon>Agaricomycotina</taxon>
        <taxon>Agaricomycetes</taxon>
        <taxon>Agaricomycetidae</taxon>
        <taxon>Agaricales</taxon>
        <taxon>Marasmiineae</taxon>
        <taxon>Mycenaceae</taxon>
        <taxon>Mycena</taxon>
    </lineage>
</organism>
<protein>
    <recommendedName>
        <fullName evidence="5">Peptidase A2 domain-containing protein</fullName>
    </recommendedName>
</protein>
<dbReference type="Gene3D" id="2.40.70.10">
    <property type="entry name" value="Acid Proteases"/>
    <property type="match status" value="1"/>
</dbReference>
<keyword evidence="1" id="KW-0064">Aspartyl protease</keyword>
<proteinExistence type="predicted"/>
<sequence length="630" mass="68032">MKEDLTKFYRSFLHITTFLINKNRLSAAEQSCSFMRAMQPLSLAAKILRRLEVTKPNVHPEDPYDLPDLYEAAQFAVASMPSTFPITAAPAVVQTPGAVVEIKPDPGISALVSTVSELIKVLASQKTATSSDGSTSIKRKRPDGCRYCSALDHFIGQCPRVTEDTQSGKCRRNVNGRVVLPSSAFVPRDIEGKDLHERIDNWHRKNLGQLAAAQLIVEVAHQQLTSAVAALSSSRNYVLSDDERLATLMAEVHAIRTRAAAKCALEAKDGQDEPEHTIPPTACAVPQPAAPHAAVPNPVPSQPPSHPFAGAHDAAYAPPKTRNIGAPAPKPTAYKNTLPIYSQQDAANIFKKILKGAVPDITTEELLSIAPEVCSYMREVTTYHCLPAKNTKPTDEPAAQLLHSTSDAAPFPDSYPALDAELQQQRSDEAVFAATLDSLPAAYAQAANGSQENLPDDAIIIPDPYAIFYSSGTVPDDLIVSLESSAIHSILPIIDNCQQIECIVDSGSQINAMSEAVCHELALLYDPHVILQMQSANGTVTPSLGLARNVPFRVGDITLCLQVHIVRNPAYDVLLGHPFEVLTQSVVRNFANEDQTITICDPNTGKLTTVPTVPRGPPCSRPQGFPNSRI</sequence>
<feature type="compositionally biased region" description="Low complexity" evidence="2">
    <location>
        <begin position="282"/>
        <end position="296"/>
    </location>
</feature>
<dbReference type="CDD" id="cd00303">
    <property type="entry name" value="retropepsin_like"/>
    <property type="match status" value="1"/>
</dbReference>
<feature type="compositionally biased region" description="Pro residues" evidence="2">
    <location>
        <begin position="297"/>
        <end position="306"/>
    </location>
</feature>
<name>A0A8H6Z441_9AGAR</name>
<dbReference type="Proteomes" id="UP000620124">
    <property type="component" value="Unassembled WGS sequence"/>
</dbReference>
<gene>
    <name evidence="3" type="ORF">MVEN_00082300</name>
</gene>
<evidence type="ECO:0000256" key="2">
    <source>
        <dbReference type="SAM" id="MobiDB-lite"/>
    </source>
</evidence>
<keyword evidence="4" id="KW-1185">Reference proteome</keyword>
<dbReference type="InterPro" id="IPR021109">
    <property type="entry name" value="Peptidase_aspartic_dom_sf"/>
</dbReference>
<evidence type="ECO:0000313" key="3">
    <source>
        <dbReference type="EMBL" id="KAF7372228.1"/>
    </source>
</evidence>
<dbReference type="GO" id="GO:0004190">
    <property type="term" value="F:aspartic-type endopeptidase activity"/>
    <property type="evidence" value="ECO:0007669"/>
    <property type="project" value="UniProtKB-KW"/>
</dbReference>
<dbReference type="InterPro" id="IPR001969">
    <property type="entry name" value="Aspartic_peptidase_AS"/>
</dbReference>
<evidence type="ECO:0000256" key="1">
    <source>
        <dbReference type="ARBA" id="ARBA00022750"/>
    </source>
</evidence>
<dbReference type="OrthoDB" id="3260031at2759"/>
<dbReference type="GO" id="GO:0006508">
    <property type="term" value="P:proteolysis"/>
    <property type="evidence" value="ECO:0007669"/>
    <property type="project" value="InterPro"/>
</dbReference>
<reference evidence="3" key="1">
    <citation type="submission" date="2020-05" db="EMBL/GenBank/DDBJ databases">
        <title>Mycena genomes resolve the evolution of fungal bioluminescence.</title>
        <authorList>
            <person name="Tsai I.J."/>
        </authorList>
    </citation>
    <scope>NUCLEOTIDE SEQUENCE</scope>
    <source>
        <strain evidence="3">CCC161011</strain>
    </source>
</reference>
<evidence type="ECO:0008006" key="5">
    <source>
        <dbReference type="Google" id="ProtNLM"/>
    </source>
</evidence>
<feature type="region of interest" description="Disordered" evidence="2">
    <location>
        <begin position="270"/>
        <end position="330"/>
    </location>
</feature>
<evidence type="ECO:0000313" key="4">
    <source>
        <dbReference type="Proteomes" id="UP000620124"/>
    </source>
</evidence>
<dbReference type="PROSITE" id="PS00141">
    <property type="entry name" value="ASP_PROTEASE"/>
    <property type="match status" value="1"/>
</dbReference>
<dbReference type="EMBL" id="JACAZI010000001">
    <property type="protein sequence ID" value="KAF7372228.1"/>
    <property type="molecule type" value="Genomic_DNA"/>
</dbReference>
<keyword evidence="1" id="KW-0378">Hydrolase</keyword>
<accession>A0A8H6Z441</accession>
<dbReference type="Pfam" id="PF13975">
    <property type="entry name" value="gag-asp_proteas"/>
    <property type="match status" value="1"/>
</dbReference>